<feature type="region of interest" description="Disordered" evidence="1">
    <location>
        <begin position="1"/>
        <end position="52"/>
    </location>
</feature>
<gene>
    <name evidence="2" type="ORF">SLI_5530</name>
</gene>
<feature type="compositionally biased region" description="Low complexity" evidence="1">
    <location>
        <begin position="28"/>
        <end position="41"/>
    </location>
</feature>
<evidence type="ECO:0000313" key="3">
    <source>
        <dbReference type="Proteomes" id="UP000014062"/>
    </source>
</evidence>
<feature type="compositionally biased region" description="Basic and acidic residues" evidence="1">
    <location>
        <begin position="1"/>
        <end position="27"/>
    </location>
</feature>
<accession>A0A7U9HDY1</accession>
<evidence type="ECO:0000313" key="2">
    <source>
        <dbReference type="EMBL" id="EOY50238.1"/>
    </source>
</evidence>
<dbReference type="AlphaFoldDB" id="A0A7U9HDY1"/>
<dbReference type="EMBL" id="CM001889">
    <property type="protein sequence ID" value="EOY50238.1"/>
    <property type="molecule type" value="Genomic_DNA"/>
</dbReference>
<organism evidence="2 3">
    <name type="scientific">Streptomyces lividans 1326</name>
    <dbReference type="NCBI Taxonomy" id="1200984"/>
    <lineage>
        <taxon>Bacteria</taxon>
        <taxon>Bacillati</taxon>
        <taxon>Actinomycetota</taxon>
        <taxon>Actinomycetes</taxon>
        <taxon>Kitasatosporales</taxon>
        <taxon>Streptomycetaceae</taxon>
        <taxon>Streptomyces</taxon>
    </lineage>
</organism>
<reference evidence="3" key="1">
    <citation type="journal article" date="2013" name="Genome Biol. Evol.">
        <title>The genome sequence of Streptomyces lividans 66 reveals a novel tRNA-dependent peptide biosynthetic system within a metal-related genomic island.</title>
        <authorList>
            <person name="Cruz-Morales P."/>
            <person name="Vijgenboom E."/>
            <person name="Iruegas-Bocardo F."/>
            <person name="Girard G."/>
            <person name="Yanez-Guerra L.A."/>
            <person name="Ramos-Aboites H.E."/>
            <person name="Pernodet J.L."/>
            <person name="Anne J."/>
            <person name="van Wezel G.P."/>
            <person name="Barona-Gomez F."/>
        </authorList>
    </citation>
    <scope>NUCLEOTIDE SEQUENCE [LARGE SCALE GENOMIC DNA]</scope>
    <source>
        <strain evidence="3">1326</strain>
    </source>
</reference>
<protein>
    <submittedName>
        <fullName evidence="2">Uncharacterized protein</fullName>
    </submittedName>
</protein>
<proteinExistence type="predicted"/>
<name>A0A7U9HDY1_STRLI</name>
<evidence type="ECO:0000256" key="1">
    <source>
        <dbReference type="SAM" id="MobiDB-lite"/>
    </source>
</evidence>
<dbReference type="Proteomes" id="UP000014062">
    <property type="component" value="Chromosome"/>
</dbReference>
<sequence length="52" mass="5544">MPRDPRHPGARREVAREAERGNDKQREGTTSSATSGTGTAAPEAGKQKAPDR</sequence>